<sequence length="686" mass="75396">MSSFFRPASEISASDDTSTQSLDSSAQIKSTTTKAGELALHGHTHGEFPHELASNSAAPSIASQHYQNVLVHALLEDKCLNDVCHELNNASLPGSPRYTKDHPHVRSQATERYRALTGQLATHGLVSSGLEGDNFRHVRQTARDGLSLLSQQLNALDLSTEDSSAPRSDRHLIRQPLRRLLTEYPQATTSSEHDGFTGDRQISGLASQLLPAHPLLDSTRYMRDFDEVCMLGKGGYGSVFECNHRLDGRSYAVKKIVLGPTVLKKVQQRGEGELNNILGELRTMARIEHPNIVRYFGGWVEWSRSNAVNQTSSSEQPRLITQDTSDIASISASSPYQSHSQQSLSYNTVAGASHGEDILFEHSNSQPQTTLQHVADDPTDPPLEIGLSRTNTHSTLATVTDESNDVEEISRQSAIVEASKTGSEQAQQDDQGLCLTLHIQMSLYPLTLSQYLFASTITLEDSQLSLRHCFHLPSSIAIMLAILDGVQHLHAHGIVHRDLKPANIFLKPTICTPITTPMGSIDPLACTECTSPSTVSPSWLDTKSQQVRMSICVGDFGLVSVIPPDESGSTTTKAPPDPDRPRQVGTELYRPTQLHPKQAETGQAHISQDIYALAIIFTELLCHFDTRMERYDILSRLRKEKQLPGVMRNGSMNKTGAVILRMLAVADGIEDAGCAEVRKWLEDLRE</sequence>
<evidence type="ECO:0000256" key="5">
    <source>
        <dbReference type="ARBA" id="ARBA00037982"/>
    </source>
</evidence>
<evidence type="ECO:0000256" key="7">
    <source>
        <dbReference type="SAM" id="MobiDB-lite"/>
    </source>
</evidence>
<comment type="caution">
    <text evidence="9">The sequence shown here is derived from an EMBL/GenBank/DDBJ whole genome shotgun (WGS) entry which is preliminary data.</text>
</comment>
<keyword evidence="3" id="KW-0418">Kinase</keyword>
<dbReference type="SUPFAM" id="SSF56112">
    <property type="entry name" value="Protein kinase-like (PK-like)"/>
    <property type="match status" value="1"/>
</dbReference>
<dbReference type="Proteomes" id="UP000809789">
    <property type="component" value="Unassembled WGS sequence"/>
</dbReference>
<dbReference type="Gene3D" id="1.10.510.10">
    <property type="entry name" value="Transferase(Phosphotransferase) domain 1"/>
    <property type="match status" value="1"/>
</dbReference>
<protein>
    <recommendedName>
        <fullName evidence="8">Protein kinase domain-containing protein</fullName>
    </recommendedName>
</protein>
<dbReference type="OrthoDB" id="1405469at2759"/>
<dbReference type="InterPro" id="IPR008271">
    <property type="entry name" value="Ser/Thr_kinase_AS"/>
</dbReference>
<proteinExistence type="inferred from homology"/>
<evidence type="ECO:0000256" key="1">
    <source>
        <dbReference type="ARBA" id="ARBA00022679"/>
    </source>
</evidence>
<keyword evidence="10" id="KW-1185">Reference proteome</keyword>
<dbReference type="InterPro" id="IPR000719">
    <property type="entry name" value="Prot_kinase_dom"/>
</dbReference>
<dbReference type="GO" id="GO:0005524">
    <property type="term" value="F:ATP binding"/>
    <property type="evidence" value="ECO:0007669"/>
    <property type="project" value="UniProtKB-UniRule"/>
</dbReference>
<keyword evidence="4 6" id="KW-0067">ATP-binding</keyword>
<dbReference type="InterPro" id="IPR017441">
    <property type="entry name" value="Protein_kinase_ATP_BS"/>
</dbReference>
<dbReference type="Pfam" id="PF00069">
    <property type="entry name" value="Pkinase"/>
    <property type="match status" value="2"/>
</dbReference>
<reference evidence="9" key="1">
    <citation type="submission" date="2021-07" db="EMBL/GenBank/DDBJ databases">
        <title>Elsinoe batatas strain:CRI-CJ2 Genome sequencing and assembly.</title>
        <authorList>
            <person name="Huang L."/>
        </authorList>
    </citation>
    <scope>NUCLEOTIDE SEQUENCE</scope>
    <source>
        <strain evidence="9">CRI-CJ2</strain>
    </source>
</reference>
<evidence type="ECO:0000256" key="2">
    <source>
        <dbReference type="ARBA" id="ARBA00022741"/>
    </source>
</evidence>
<comment type="similarity">
    <text evidence="5">Belongs to the protein kinase superfamily. Ser/Thr protein kinase family. GCN2 subfamily.</text>
</comment>
<accession>A0A8K0L9M8</accession>
<organism evidence="9 10">
    <name type="scientific">Elsinoe batatas</name>
    <dbReference type="NCBI Taxonomy" id="2601811"/>
    <lineage>
        <taxon>Eukaryota</taxon>
        <taxon>Fungi</taxon>
        <taxon>Dikarya</taxon>
        <taxon>Ascomycota</taxon>
        <taxon>Pezizomycotina</taxon>
        <taxon>Dothideomycetes</taxon>
        <taxon>Dothideomycetidae</taxon>
        <taxon>Myriangiales</taxon>
        <taxon>Elsinoaceae</taxon>
        <taxon>Elsinoe</taxon>
    </lineage>
</organism>
<keyword evidence="1" id="KW-0808">Transferase</keyword>
<feature type="compositionally biased region" description="Low complexity" evidence="7">
    <location>
        <begin position="12"/>
        <end position="27"/>
    </location>
</feature>
<dbReference type="PROSITE" id="PS50011">
    <property type="entry name" value="PROTEIN_KINASE_DOM"/>
    <property type="match status" value="1"/>
</dbReference>
<evidence type="ECO:0000256" key="4">
    <source>
        <dbReference type="ARBA" id="ARBA00022840"/>
    </source>
</evidence>
<feature type="region of interest" description="Disordered" evidence="7">
    <location>
        <begin position="1"/>
        <end position="28"/>
    </location>
</feature>
<dbReference type="PROSITE" id="PS00107">
    <property type="entry name" value="PROTEIN_KINASE_ATP"/>
    <property type="match status" value="1"/>
</dbReference>
<feature type="domain" description="Protein kinase" evidence="8">
    <location>
        <begin position="225"/>
        <end position="686"/>
    </location>
</feature>
<gene>
    <name evidence="9" type="ORF">KVT40_004111</name>
</gene>
<dbReference type="SMART" id="SM00220">
    <property type="entry name" value="S_TKc"/>
    <property type="match status" value="1"/>
</dbReference>
<dbReference type="GO" id="GO:0005634">
    <property type="term" value="C:nucleus"/>
    <property type="evidence" value="ECO:0007669"/>
    <property type="project" value="TreeGrafter"/>
</dbReference>
<keyword evidence="2 6" id="KW-0547">Nucleotide-binding</keyword>
<dbReference type="InterPro" id="IPR050339">
    <property type="entry name" value="CC_SR_Kinase"/>
</dbReference>
<evidence type="ECO:0000313" key="10">
    <source>
        <dbReference type="Proteomes" id="UP000809789"/>
    </source>
</evidence>
<dbReference type="PROSITE" id="PS00108">
    <property type="entry name" value="PROTEIN_KINASE_ST"/>
    <property type="match status" value="1"/>
</dbReference>
<name>A0A8K0L9M8_9PEZI</name>
<dbReference type="Gene3D" id="3.30.200.20">
    <property type="entry name" value="Phosphorylase Kinase, domain 1"/>
    <property type="match status" value="1"/>
</dbReference>
<dbReference type="EMBL" id="JAESVG020000004">
    <property type="protein sequence ID" value="KAG8628238.1"/>
    <property type="molecule type" value="Genomic_DNA"/>
</dbReference>
<feature type="binding site" evidence="6">
    <location>
        <position position="264"/>
    </location>
    <ligand>
        <name>ATP</name>
        <dbReference type="ChEBI" id="CHEBI:30616"/>
    </ligand>
</feature>
<dbReference type="InterPro" id="IPR011009">
    <property type="entry name" value="Kinase-like_dom_sf"/>
</dbReference>
<dbReference type="GO" id="GO:0004672">
    <property type="term" value="F:protein kinase activity"/>
    <property type="evidence" value="ECO:0007669"/>
    <property type="project" value="InterPro"/>
</dbReference>
<evidence type="ECO:0000256" key="3">
    <source>
        <dbReference type="ARBA" id="ARBA00022777"/>
    </source>
</evidence>
<evidence type="ECO:0000256" key="6">
    <source>
        <dbReference type="PROSITE-ProRule" id="PRU10141"/>
    </source>
</evidence>
<evidence type="ECO:0000259" key="8">
    <source>
        <dbReference type="PROSITE" id="PS50011"/>
    </source>
</evidence>
<feature type="region of interest" description="Disordered" evidence="7">
    <location>
        <begin position="564"/>
        <end position="584"/>
    </location>
</feature>
<dbReference type="AlphaFoldDB" id="A0A8K0L9M8"/>
<dbReference type="PANTHER" id="PTHR11042">
    <property type="entry name" value="EUKARYOTIC TRANSLATION INITIATION FACTOR 2-ALPHA KINASE EIF2-ALPHA KINASE -RELATED"/>
    <property type="match status" value="1"/>
</dbReference>
<dbReference type="GO" id="GO:0005737">
    <property type="term" value="C:cytoplasm"/>
    <property type="evidence" value="ECO:0007669"/>
    <property type="project" value="TreeGrafter"/>
</dbReference>
<evidence type="ECO:0000313" key="9">
    <source>
        <dbReference type="EMBL" id="KAG8628238.1"/>
    </source>
</evidence>